<dbReference type="OrthoDB" id="2131401at2759"/>
<feature type="transmembrane region" description="Helical" evidence="6">
    <location>
        <begin position="181"/>
        <end position="200"/>
    </location>
</feature>
<sequence>MSGPPDSPEWPSLYNFFKVDVVPISSRDPIQPNGFYLHHVRDMYRFTLYWTLIFYVPAFAVCGAYTFFNLAFPPSRRRPRAHRNRPSFPFLEAATYSPIPATASDIPLQRQQTFRSGRSSRRALATKPRPKLNERRSRLTFALLVLLVFFLAGFAGAVVGSAIVGYVMAGLYKAAKFNMSTWFPFFSGLILTSVGFLGLWPSLIDII</sequence>
<evidence type="ECO:0000256" key="5">
    <source>
        <dbReference type="ARBA" id="ARBA00023136"/>
    </source>
</evidence>
<protein>
    <submittedName>
        <fullName evidence="7">Uncharacterized protein</fullName>
    </submittedName>
</protein>
<name>A0A4R0RAQ6_9APHY</name>
<evidence type="ECO:0000256" key="6">
    <source>
        <dbReference type="SAM" id="Phobius"/>
    </source>
</evidence>
<evidence type="ECO:0000313" key="7">
    <source>
        <dbReference type="EMBL" id="TCD65040.1"/>
    </source>
</evidence>
<dbReference type="InterPro" id="IPR019334">
    <property type="entry name" value="TMEM170A/B/YPR153W-like"/>
</dbReference>
<evidence type="ECO:0000313" key="8">
    <source>
        <dbReference type="Proteomes" id="UP000292702"/>
    </source>
</evidence>
<comment type="subcellular location">
    <subcellularLocation>
        <location evidence="1">Membrane</location>
        <topology evidence="1">Multi-pass membrane protein</topology>
    </subcellularLocation>
</comment>
<dbReference type="STRING" id="92696.A0A4R0RAQ6"/>
<accession>A0A4R0RAQ6</accession>
<organism evidence="7 8">
    <name type="scientific">Steccherinum ochraceum</name>
    <dbReference type="NCBI Taxonomy" id="92696"/>
    <lineage>
        <taxon>Eukaryota</taxon>
        <taxon>Fungi</taxon>
        <taxon>Dikarya</taxon>
        <taxon>Basidiomycota</taxon>
        <taxon>Agaricomycotina</taxon>
        <taxon>Agaricomycetes</taxon>
        <taxon>Polyporales</taxon>
        <taxon>Steccherinaceae</taxon>
        <taxon>Steccherinum</taxon>
    </lineage>
</organism>
<dbReference type="GO" id="GO:0016020">
    <property type="term" value="C:membrane"/>
    <property type="evidence" value="ECO:0007669"/>
    <property type="project" value="UniProtKB-SubCell"/>
</dbReference>
<dbReference type="Proteomes" id="UP000292702">
    <property type="component" value="Unassembled WGS sequence"/>
</dbReference>
<reference evidence="7 8" key="1">
    <citation type="submission" date="2018-11" db="EMBL/GenBank/DDBJ databases">
        <title>Genome assembly of Steccherinum ochraceum LE-BIN_3174, the white-rot fungus of the Steccherinaceae family (The Residual Polyporoid clade, Polyporales, Basidiomycota).</title>
        <authorList>
            <person name="Fedorova T.V."/>
            <person name="Glazunova O.A."/>
            <person name="Landesman E.O."/>
            <person name="Moiseenko K.V."/>
            <person name="Psurtseva N.V."/>
            <person name="Savinova O.S."/>
            <person name="Shakhova N.V."/>
            <person name="Tyazhelova T.V."/>
            <person name="Vasina D.V."/>
        </authorList>
    </citation>
    <scope>NUCLEOTIDE SEQUENCE [LARGE SCALE GENOMIC DNA]</scope>
    <source>
        <strain evidence="7 8">LE-BIN_3174</strain>
    </source>
</reference>
<dbReference type="EMBL" id="RWJN01000202">
    <property type="protein sequence ID" value="TCD65040.1"/>
    <property type="molecule type" value="Genomic_DNA"/>
</dbReference>
<comment type="caution">
    <text evidence="7">The sequence shown here is derived from an EMBL/GenBank/DDBJ whole genome shotgun (WGS) entry which is preliminary data.</text>
</comment>
<dbReference type="PANTHER" id="PTHR22779:SF6">
    <property type="entry name" value="SD17342P"/>
    <property type="match status" value="1"/>
</dbReference>
<evidence type="ECO:0000256" key="4">
    <source>
        <dbReference type="ARBA" id="ARBA00022989"/>
    </source>
</evidence>
<keyword evidence="8" id="KW-1185">Reference proteome</keyword>
<dbReference type="PANTHER" id="PTHR22779">
    <property type="entry name" value="SD17342P"/>
    <property type="match status" value="1"/>
</dbReference>
<keyword evidence="3 6" id="KW-0812">Transmembrane</keyword>
<dbReference type="AlphaFoldDB" id="A0A4R0RAQ6"/>
<evidence type="ECO:0000256" key="1">
    <source>
        <dbReference type="ARBA" id="ARBA00004141"/>
    </source>
</evidence>
<keyword evidence="4 6" id="KW-1133">Transmembrane helix</keyword>
<evidence type="ECO:0000256" key="3">
    <source>
        <dbReference type="ARBA" id="ARBA00022692"/>
    </source>
</evidence>
<evidence type="ECO:0000256" key="2">
    <source>
        <dbReference type="ARBA" id="ARBA00006325"/>
    </source>
</evidence>
<keyword evidence="5 6" id="KW-0472">Membrane</keyword>
<comment type="similarity">
    <text evidence="2">Belongs to the TMEM170 family.</text>
</comment>
<feature type="transmembrane region" description="Helical" evidence="6">
    <location>
        <begin position="139"/>
        <end position="169"/>
    </location>
</feature>
<gene>
    <name evidence="7" type="ORF">EIP91_003319</name>
</gene>
<proteinExistence type="inferred from homology"/>
<feature type="transmembrane region" description="Helical" evidence="6">
    <location>
        <begin position="48"/>
        <end position="72"/>
    </location>
</feature>
<dbReference type="Pfam" id="PF10190">
    <property type="entry name" value="Tmemb_170"/>
    <property type="match status" value="1"/>
</dbReference>